<dbReference type="InterPro" id="IPR052709">
    <property type="entry name" value="Transposase-MT_Hybrid"/>
</dbReference>
<evidence type="ECO:0000256" key="1">
    <source>
        <dbReference type="ARBA" id="ARBA00004141"/>
    </source>
</evidence>
<keyword evidence="3 5" id="KW-1133">Transmembrane helix</keyword>
<evidence type="ECO:0000256" key="5">
    <source>
        <dbReference type="SAM" id="Phobius"/>
    </source>
</evidence>
<feature type="chain" id="PRO_5046526105" description="Ion transport domain-containing protein" evidence="6">
    <location>
        <begin position="25"/>
        <end position="589"/>
    </location>
</feature>
<evidence type="ECO:0000313" key="8">
    <source>
        <dbReference type="EMBL" id="UYV64708.1"/>
    </source>
</evidence>
<sequence>MWVSSFDTLIIGAAFLTSIAESLAHEEDNVIHSLDFLLVLRVLRLIKVIGSIDTFKVIINTIIHVGPSILTYGGVLFVTAPNMEYILYLWSPYRVLYYQYAILGMELFNQKIHSSSPDEYCGNTRLNGSDFATSHYCTFNFNNLPSSFVVLFALMVVNQWHDILFVHNSHCSTCFCFSLSLVHMDCTTLEQRAVICFLNAEGIQTSQICQRMKNIYATPSTKNAVENLILEDRKISIFTIADNLNISYGTVHTIIKEQLQFRKICCRWIPHFLNLDQKLNRIQVSKALLKRYEEEGDHFLDQIVTGDESWCYHYDPSTKRASMEWKRGDSPRQKKIRSQRSAGKVLLTIFWDVDGPICLDFLSSRQCMNSDLYCDILVNNLKPGIRNKRRGKLSKGVLFLHDNARPHTSCKTVSTIIKLGFEVLEHPAYSPDLAPSDYFLFGLLKKELKGKRFDSDEDVQKVVQDFFHTLPKSAYKEGIYKLPERWRRCIESQDCKFKIKRNFLRDIYFYLKKKYLTVVALISEGHVLVTSQAARLYFISFHILCVVIVLNIFTAFVLEAFLLQYSVTKSQLEFAIERKIEEMGLRKGQ</sequence>
<gene>
    <name evidence="8" type="ORF">LAZ67_3001722</name>
</gene>
<evidence type="ECO:0000313" key="9">
    <source>
        <dbReference type="Proteomes" id="UP001235939"/>
    </source>
</evidence>
<keyword evidence="6" id="KW-0732">Signal</keyword>
<dbReference type="InterPro" id="IPR001888">
    <property type="entry name" value="Transposase_1"/>
</dbReference>
<dbReference type="EMBL" id="CP092865">
    <property type="protein sequence ID" value="UYV64708.1"/>
    <property type="molecule type" value="Genomic_DNA"/>
</dbReference>
<reference evidence="8 9" key="1">
    <citation type="submission" date="2022-01" db="EMBL/GenBank/DDBJ databases">
        <title>A chromosomal length assembly of Cordylochernes scorpioides.</title>
        <authorList>
            <person name="Zeh D."/>
            <person name="Zeh J."/>
        </authorList>
    </citation>
    <scope>NUCLEOTIDE SEQUENCE [LARGE SCALE GENOMIC DNA]</scope>
    <source>
        <strain evidence="8">IN4F17</strain>
        <tissue evidence="8">Whole Body</tissue>
    </source>
</reference>
<dbReference type="Gene3D" id="1.10.287.70">
    <property type="match status" value="1"/>
</dbReference>
<organism evidence="8 9">
    <name type="scientific">Cordylochernes scorpioides</name>
    <dbReference type="NCBI Taxonomy" id="51811"/>
    <lineage>
        <taxon>Eukaryota</taxon>
        <taxon>Metazoa</taxon>
        <taxon>Ecdysozoa</taxon>
        <taxon>Arthropoda</taxon>
        <taxon>Chelicerata</taxon>
        <taxon>Arachnida</taxon>
        <taxon>Pseudoscorpiones</taxon>
        <taxon>Cheliferoidea</taxon>
        <taxon>Chernetidae</taxon>
        <taxon>Cordylochernes</taxon>
    </lineage>
</organism>
<name>A0ABY6KA42_9ARAC</name>
<evidence type="ECO:0000256" key="3">
    <source>
        <dbReference type="ARBA" id="ARBA00022989"/>
    </source>
</evidence>
<dbReference type="InterPro" id="IPR005821">
    <property type="entry name" value="Ion_trans_dom"/>
</dbReference>
<feature type="transmembrane region" description="Helical" evidence="5">
    <location>
        <begin position="536"/>
        <end position="562"/>
    </location>
</feature>
<dbReference type="InterPro" id="IPR036397">
    <property type="entry name" value="RNaseH_sf"/>
</dbReference>
<evidence type="ECO:0000256" key="2">
    <source>
        <dbReference type="ARBA" id="ARBA00022692"/>
    </source>
</evidence>
<dbReference type="Pfam" id="PF00520">
    <property type="entry name" value="Ion_trans"/>
    <property type="match status" value="1"/>
</dbReference>
<proteinExistence type="predicted"/>
<protein>
    <recommendedName>
        <fullName evidence="7">Ion transport domain-containing protein</fullName>
    </recommendedName>
</protein>
<evidence type="ECO:0000256" key="6">
    <source>
        <dbReference type="SAM" id="SignalP"/>
    </source>
</evidence>
<dbReference type="Proteomes" id="UP001235939">
    <property type="component" value="Chromosome 03"/>
</dbReference>
<comment type="subcellular location">
    <subcellularLocation>
        <location evidence="1">Membrane</location>
        <topology evidence="1">Multi-pass membrane protein</topology>
    </subcellularLocation>
</comment>
<dbReference type="PANTHER" id="PTHR46060">
    <property type="entry name" value="MARINER MOS1 TRANSPOSASE-LIKE PROTEIN"/>
    <property type="match status" value="1"/>
</dbReference>
<dbReference type="Pfam" id="PF01359">
    <property type="entry name" value="Transposase_1"/>
    <property type="match status" value="1"/>
</dbReference>
<keyword evidence="2 5" id="KW-0812">Transmembrane</keyword>
<dbReference type="PANTHER" id="PTHR46060:SF1">
    <property type="entry name" value="MARINER MOS1 TRANSPOSASE-LIKE PROTEIN"/>
    <property type="match status" value="1"/>
</dbReference>
<accession>A0ABY6KA42</accession>
<dbReference type="Gene3D" id="3.30.420.10">
    <property type="entry name" value="Ribonuclease H-like superfamily/Ribonuclease H"/>
    <property type="match status" value="1"/>
</dbReference>
<feature type="signal peptide" evidence="6">
    <location>
        <begin position="1"/>
        <end position="24"/>
    </location>
</feature>
<keyword evidence="4 5" id="KW-0472">Membrane</keyword>
<feature type="domain" description="Ion transport" evidence="7">
    <location>
        <begin position="6"/>
        <end position="171"/>
    </location>
</feature>
<keyword evidence="9" id="KW-1185">Reference proteome</keyword>
<evidence type="ECO:0000259" key="7">
    <source>
        <dbReference type="Pfam" id="PF00520"/>
    </source>
</evidence>
<evidence type="ECO:0000256" key="4">
    <source>
        <dbReference type="ARBA" id="ARBA00023136"/>
    </source>
</evidence>